<reference evidence="1 2" key="1">
    <citation type="submission" date="2015-06" db="EMBL/GenBank/DDBJ databases">
        <title>New insights into the roles of widespread benthic archaea in carbon and nitrogen cycling.</title>
        <authorList>
            <person name="Lazar C.S."/>
            <person name="Baker B.J."/>
            <person name="Seitz K.W."/>
            <person name="Hyde A.S."/>
            <person name="Dick G.J."/>
            <person name="Hinrichs K.-U."/>
            <person name="Teske A.P."/>
        </authorList>
    </citation>
    <scope>NUCLEOTIDE SEQUENCE [LARGE SCALE GENOMIC DNA]</scope>
    <source>
        <strain evidence="1">DG-45</strain>
    </source>
</reference>
<feature type="non-terminal residue" evidence="1">
    <location>
        <position position="402"/>
    </location>
</feature>
<gene>
    <name evidence="1" type="ORF">AC482_02345</name>
</gene>
<dbReference type="AlphaFoldDB" id="A0A0M0BQW7"/>
<protein>
    <submittedName>
        <fullName evidence="1">Uncharacterized protein</fullName>
    </submittedName>
</protein>
<dbReference type="Proteomes" id="UP000037210">
    <property type="component" value="Unassembled WGS sequence"/>
</dbReference>
<comment type="caution">
    <text evidence="1">The sequence shown here is derived from an EMBL/GenBank/DDBJ whole genome shotgun (WGS) entry which is preliminary data.</text>
</comment>
<evidence type="ECO:0000313" key="2">
    <source>
        <dbReference type="Proteomes" id="UP000037210"/>
    </source>
</evidence>
<accession>A0A0M0BQW7</accession>
<sequence length="402" mass="45259">MERSKIIAVLSFAILLTIPIFSPTLVQAKKADTLGMPDIPGTAQRFNLTDLAPHAFMHSFSVGSPQVLSFRNMTMQINANRNVALNITGDPGLQLGYFDLDLNLSSSLSLKVHAGVEPPKGVPGPGDGIHKYIEIEPNSTEGVRATLRLYIDHDTLRTELGRHVETQRLRWSFWNGTDWEPVGSWMDGDGFLVCKTSRLLSWTVRELRSPPTAPAPNVPGIPARVRAYNYTMVTPEGFTWTLRERRGAVFSFRNANMMFNSTRNMELNVSADAAVVQRLFRLEVRHEDPLRLNIRLQAHPPEGIQAVNKSLGIYFEIEPNSTVPLRARLGLLIEEEALEARLGRPVDPQRIAWNWWDGSEWQEVESYLDEDNVLNAETDHFSTWTLVEADIEELAAEPEPEP</sequence>
<evidence type="ECO:0000313" key="1">
    <source>
        <dbReference type="EMBL" id="KON30953.1"/>
    </source>
</evidence>
<name>A0A0M0BQW7_9ARCH</name>
<dbReference type="EMBL" id="LFWZ01000017">
    <property type="protein sequence ID" value="KON30953.1"/>
    <property type="molecule type" value="Genomic_DNA"/>
</dbReference>
<organism evidence="1 2">
    <name type="scientific">miscellaneous Crenarchaeota group-15 archaeon DG-45</name>
    <dbReference type="NCBI Taxonomy" id="1685127"/>
    <lineage>
        <taxon>Archaea</taxon>
        <taxon>Candidatus Bathyarchaeota</taxon>
        <taxon>MCG-15</taxon>
    </lineage>
</organism>
<proteinExistence type="predicted"/>